<feature type="chain" id="PRO_5040111996" evidence="1">
    <location>
        <begin position="21"/>
        <end position="93"/>
    </location>
</feature>
<dbReference type="Proteomes" id="UP001152747">
    <property type="component" value="Unassembled WGS sequence"/>
</dbReference>
<sequence length="93" mass="10528">MNFQLFFLLAAIFAFSMVQSQIVPNLRAGGSERIRTEIQWTKSSAGVPKQRISESRRRDLSGGLPELFFCQKVKNGLQNLEDQWRTLSAGVPK</sequence>
<dbReference type="AlphaFoldDB" id="A0A9P1I5K3"/>
<proteinExistence type="predicted"/>
<evidence type="ECO:0000313" key="2">
    <source>
        <dbReference type="EMBL" id="CAI5440012.1"/>
    </source>
</evidence>
<gene>
    <name evidence="2" type="ORF">CAMP_LOCUS2649</name>
</gene>
<name>A0A9P1I5K3_9PELO</name>
<accession>A0A9P1I5K3</accession>
<evidence type="ECO:0000256" key="1">
    <source>
        <dbReference type="SAM" id="SignalP"/>
    </source>
</evidence>
<dbReference type="EMBL" id="CANHGI010000001">
    <property type="protein sequence ID" value="CAI5440012.1"/>
    <property type="molecule type" value="Genomic_DNA"/>
</dbReference>
<protein>
    <submittedName>
        <fullName evidence="2">Uncharacterized protein</fullName>
    </submittedName>
</protein>
<reference evidence="2" key="1">
    <citation type="submission" date="2022-11" db="EMBL/GenBank/DDBJ databases">
        <authorList>
            <person name="Kikuchi T."/>
        </authorList>
    </citation>
    <scope>NUCLEOTIDE SEQUENCE</scope>
    <source>
        <strain evidence="2">PS1010</strain>
    </source>
</reference>
<comment type="caution">
    <text evidence="2">The sequence shown here is derived from an EMBL/GenBank/DDBJ whole genome shotgun (WGS) entry which is preliminary data.</text>
</comment>
<evidence type="ECO:0000313" key="3">
    <source>
        <dbReference type="Proteomes" id="UP001152747"/>
    </source>
</evidence>
<keyword evidence="3" id="KW-1185">Reference proteome</keyword>
<organism evidence="2 3">
    <name type="scientific">Caenorhabditis angaria</name>
    <dbReference type="NCBI Taxonomy" id="860376"/>
    <lineage>
        <taxon>Eukaryota</taxon>
        <taxon>Metazoa</taxon>
        <taxon>Ecdysozoa</taxon>
        <taxon>Nematoda</taxon>
        <taxon>Chromadorea</taxon>
        <taxon>Rhabditida</taxon>
        <taxon>Rhabditina</taxon>
        <taxon>Rhabditomorpha</taxon>
        <taxon>Rhabditoidea</taxon>
        <taxon>Rhabditidae</taxon>
        <taxon>Peloderinae</taxon>
        <taxon>Caenorhabditis</taxon>
    </lineage>
</organism>
<keyword evidence="1" id="KW-0732">Signal</keyword>
<feature type="signal peptide" evidence="1">
    <location>
        <begin position="1"/>
        <end position="20"/>
    </location>
</feature>